<protein>
    <submittedName>
        <fullName evidence="3">Uncharacterized protein DUF1648</fullName>
    </submittedName>
</protein>
<sequence length="162" mass="18490">MTAREKFSDPIHSAVEKAGLALLILLWIYVGFTYMDLPESIPVHFNGKGEPDSFADKSMFFMLPLLATLLFAGLNWLKQYPEYLNYPVRITEENAARQYRNVRRMILVLNTIIILTFWAICIGTVLVANGEADGLGDWFIPLFLFLSLGTTFYFLFKGYKTG</sequence>
<keyword evidence="1" id="KW-0472">Membrane</keyword>
<keyword evidence="1" id="KW-0812">Transmembrane</keyword>
<evidence type="ECO:0000259" key="2">
    <source>
        <dbReference type="Pfam" id="PF07853"/>
    </source>
</evidence>
<name>A0A4R6TRS7_9FLAO</name>
<feature type="transmembrane region" description="Helical" evidence="1">
    <location>
        <begin position="138"/>
        <end position="156"/>
    </location>
</feature>
<proteinExistence type="predicted"/>
<dbReference type="InterPro" id="IPR012867">
    <property type="entry name" value="DUF1648"/>
</dbReference>
<dbReference type="Proteomes" id="UP000295468">
    <property type="component" value="Unassembled WGS sequence"/>
</dbReference>
<feature type="domain" description="DUF1648" evidence="2">
    <location>
        <begin position="22"/>
        <end position="67"/>
    </location>
</feature>
<keyword evidence="4" id="KW-1185">Reference proteome</keyword>
<reference evidence="3 4" key="1">
    <citation type="submission" date="2019-03" db="EMBL/GenBank/DDBJ databases">
        <title>Genomic Encyclopedia of Archaeal and Bacterial Type Strains, Phase II (KMG-II): from individual species to whole genera.</title>
        <authorList>
            <person name="Goeker M."/>
        </authorList>
    </citation>
    <scope>NUCLEOTIDE SEQUENCE [LARGE SCALE GENOMIC DNA]</scope>
    <source>
        <strain evidence="3 4">DSM 18435</strain>
    </source>
</reference>
<dbReference type="EMBL" id="SNYI01000001">
    <property type="protein sequence ID" value="TDQ33027.1"/>
    <property type="molecule type" value="Genomic_DNA"/>
</dbReference>
<evidence type="ECO:0000313" key="4">
    <source>
        <dbReference type="Proteomes" id="UP000295468"/>
    </source>
</evidence>
<feature type="transmembrane region" description="Helical" evidence="1">
    <location>
        <begin position="106"/>
        <end position="126"/>
    </location>
</feature>
<feature type="transmembrane region" description="Helical" evidence="1">
    <location>
        <begin position="20"/>
        <end position="38"/>
    </location>
</feature>
<evidence type="ECO:0000313" key="3">
    <source>
        <dbReference type="EMBL" id="TDQ33027.1"/>
    </source>
</evidence>
<dbReference type="OrthoDB" id="9808690at2"/>
<organism evidence="3 4">
    <name type="scientific">Zeaxanthinibacter enoshimensis</name>
    <dbReference type="NCBI Taxonomy" id="392009"/>
    <lineage>
        <taxon>Bacteria</taxon>
        <taxon>Pseudomonadati</taxon>
        <taxon>Bacteroidota</taxon>
        <taxon>Flavobacteriia</taxon>
        <taxon>Flavobacteriales</taxon>
        <taxon>Flavobacteriaceae</taxon>
        <taxon>Zeaxanthinibacter</taxon>
    </lineage>
</organism>
<comment type="caution">
    <text evidence="3">The sequence shown here is derived from an EMBL/GenBank/DDBJ whole genome shotgun (WGS) entry which is preliminary data.</text>
</comment>
<accession>A0A4R6TRS7</accession>
<dbReference type="AlphaFoldDB" id="A0A4R6TRS7"/>
<gene>
    <name evidence="3" type="ORF">CLV82_0865</name>
</gene>
<dbReference type="RefSeq" id="WP_133643043.1">
    <property type="nucleotide sequence ID" value="NZ_SNYI01000001.1"/>
</dbReference>
<dbReference type="Pfam" id="PF07853">
    <property type="entry name" value="DUF1648"/>
    <property type="match status" value="1"/>
</dbReference>
<feature type="transmembrane region" description="Helical" evidence="1">
    <location>
        <begin position="58"/>
        <end position="77"/>
    </location>
</feature>
<evidence type="ECO:0000256" key="1">
    <source>
        <dbReference type="SAM" id="Phobius"/>
    </source>
</evidence>
<keyword evidence="1" id="KW-1133">Transmembrane helix</keyword>